<keyword evidence="2" id="KW-1185">Reference proteome</keyword>
<reference evidence="1" key="1">
    <citation type="journal article" date="2014" name="Int. J. Syst. Evol. Microbiol.">
        <title>Complete genome sequence of Corynebacterium casei LMG S-19264T (=DSM 44701T), isolated from a smear-ripened cheese.</title>
        <authorList>
            <consortium name="US DOE Joint Genome Institute (JGI-PGF)"/>
            <person name="Walter F."/>
            <person name="Albersmeier A."/>
            <person name="Kalinowski J."/>
            <person name="Ruckert C."/>
        </authorList>
    </citation>
    <scope>NUCLEOTIDE SEQUENCE</scope>
    <source>
        <strain evidence="1">KCTC 23077</strain>
    </source>
</reference>
<protein>
    <recommendedName>
        <fullName evidence="3">Flagellar protein FliT</fullName>
    </recommendedName>
</protein>
<gene>
    <name evidence="1" type="ORF">GCM10007067_29850</name>
</gene>
<evidence type="ECO:0000313" key="1">
    <source>
        <dbReference type="EMBL" id="GHA90125.1"/>
    </source>
</evidence>
<name>A0A918WAQ0_9GAMM</name>
<accession>A0A918WAQ0</accession>
<sequence length="92" mass="9987">MSLQPPSDAVRSALATDAWDAAFALIERYDAEVRAAFESKANRPSLAEAAQLFNAHQALVTELSAARDHVAAQLRQFQRDKRGVQAYLGSGT</sequence>
<evidence type="ECO:0008006" key="3">
    <source>
        <dbReference type="Google" id="ProtNLM"/>
    </source>
</evidence>
<evidence type="ECO:0000313" key="2">
    <source>
        <dbReference type="Proteomes" id="UP000646426"/>
    </source>
</evidence>
<dbReference type="EMBL" id="BMYD01000008">
    <property type="protein sequence ID" value="GHA90125.1"/>
    <property type="molecule type" value="Genomic_DNA"/>
</dbReference>
<organism evidence="1 2">
    <name type="scientific">Cognatilysobacter bugurensis</name>
    <dbReference type="NCBI Taxonomy" id="543356"/>
    <lineage>
        <taxon>Bacteria</taxon>
        <taxon>Pseudomonadati</taxon>
        <taxon>Pseudomonadota</taxon>
        <taxon>Gammaproteobacteria</taxon>
        <taxon>Lysobacterales</taxon>
        <taxon>Lysobacteraceae</taxon>
        <taxon>Cognatilysobacter</taxon>
    </lineage>
</organism>
<dbReference type="Proteomes" id="UP000646426">
    <property type="component" value="Unassembled WGS sequence"/>
</dbReference>
<proteinExistence type="predicted"/>
<dbReference type="RefSeq" id="WP_189457909.1">
    <property type="nucleotide sequence ID" value="NZ_BMYD01000008.1"/>
</dbReference>
<reference evidence="1" key="2">
    <citation type="submission" date="2020-09" db="EMBL/GenBank/DDBJ databases">
        <authorList>
            <person name="Sun Q."/>
            <person name="Kim S."/>
        </authorList>
    </citation>
    <scope>NUCLEOTIDE SEQUENCE</scope>
    <source>
        <strain evidence="1">KCTC 23077</strain>
    </source>
</reference>
<comment type="caution">
    <text evidence="1">The sequence shown here is derived from an EMBL/GenBank/DDBJ whole genome shotgun (WGS) entry which is preliminary data.</text>
</comment>
<dbReference type="AlphaFoldDB" id="A0A918WAQ0"/>